<dbReference type="Proteomes" id="UP001144673">
    <property type="component" value="Chromosome 1"/>
</dbReference>
<reference evidence="1" key="1">
    <citation type="journal article" date="2023" name="Access Microbiol">
        <title>De-novo genome assembly for Akanthomyces muscarius, a biocontrol agent of insect agricultural pests.</title>
        <authorList>
            <person name="Erdos Z."/>
            <person name="Studholme D.J."/>
            <person name="Raymond B."/>
            <person name="Sharma M."/>
        </authorList>
    </citation>
    <scope>NUCLEOTIDE SEQUENCE</scope>
    <source>
        <strain evidence="1">Ve6</strain>
    </source>
</reference>
<dbReference type="KEGG" id="amus:LMH87_007139"/>
<dbReference type="EMBL" id="JAJHUN010000001">
    <property type="protein sequence ID" value="KAJ4165509.1"/>
    <property type="molecule type" value="Genomic_DNA"/>
</dbReference>
<dbReference type="GeneID" id="80894298"/>
<gene>
    <name evidence="1" type="ORF">LMH87_007139</name>
</gene>
<evidence type="ECO:0000313" key="1">
    <source>
        <dbReference type="EMBL" id="KAJ4165509.1"/>
    </source>
</evidence>
<sequence length="73" mass="7828">MVLCTGQLDGGVAIPCFLRLDSITSSHASDSVITSFLPPTRRGSIITRLLDPASLPTELRNDGAAWQLHVLPQ</sequence>
<dbReference type="RefSeq" id="XP_056060424.1">
    <property type="nucleotide sequence ID" value="XM_056192179.1"/>
</dbReference>
<accession>A0A9W8QPM9</accession>
<protein>
    <submittedName>
        <fullName evidence="1">Uncharacterized protein</fullName>
    </submittedName>
</protein>
<evidence type="ECO:0000313" key="2">
    <source>
        <dbReference type="Proteomes" id="UP001144673"/>
    </source>
</evidence>
<name>A0A9W8QPM9_AKAMU</name>
<proteinExistence type="predicted"/>
<comment type="caution">
    <text evidence="1">The sequence shown here is derived from an EMBL/GenBank/DDBJ whole genome shotgun (WGS) entry which is preliminary data.</text>
</comment>
<organism evidence="1 2">
    <name type="scientific">Akanthomyces muscarius</name>
    <name type="common">Entomopathogenic fungus</name>
    <name type="synonym">Lecanicillium muscarium</name>
    <dbReference type="NCBI Taxonomy" id="2231603"/>
    <lineage>
        <taxon>Eukaryota</taxon>
        <taxon>Fungi</taxon>
        <taxon>Dikarya</taxon>
        <taxon>Ascomycota</taxon>
        <taxon>Pezizomycotina</taxon>
        <taxon>Sordariomycetes</taxon>
        <taxon>Hypocreomycetidae</taxon>
        <taxon>Hypocreales</taxon>
        <taxon>Cordycipitaceae</taxon>
        <taxon>Akanthomyces</taxon>
    </lineage>
</organism>
<dbReference type="AlphaFoldDB" id="A0A9W8QPM9"/>
<keyword evidence="2" id="KW-1185">Reference proteome</keyword>